<dbReference type="Pfam" id="PF07862">
    <property type="entry name" value="Nif11"/>
    <property type="match status" value="1"/>
</dbReference>
<dbReference type="InterPro" id="IPR012903">
    <property type="entry name" value="Nif11"/>
</dbReference>
<dbReference type="AlphaFoldDB" id="A2CDC2"/>
<evidence type="ECO:0000259" key="1">
    <source>
        <dbReference type="Pfam" id="PF07862"/>
    </source>
</evidence>
<evidence type="ECO:0000313" key="3">
    <source>
        <dbReference type="Proteomes" id="UP000002274"/>
    </source>
</evidence>
<dbReference type="InterPro" id="IPR022516">
    <property type="entry name" value="CHP03798_Ocin"/>
</dbReference>
<feature type="domain" description="Nif11" evidence="1">
    <location>
        <begin position="1"/>
        <end position="46"/>
    </location>
</feature>
<dbReference type="EMBL" id="CP000554">
    <property type="protein sequence ID" value="ABM79482.1"/>
    <property type="molecule type" value="Genomic_DNA"/>
</dbReference>
<dbReference type="STRING" id="59922.P9303_27521"/>
<dbReference type="NCBIfam" id="TIGR03798">
    <property type="entry name" value="leader_Nif11"/>
    <property type="match status" value="1"/>
</dbReference>
<dbReference type="RefSeq" id="WP_011827325.1">
    <property type="nucleotide sequence ID" value="NC_008820.1"/>
</dbReference>
<dbReference type="KEGG" id="pmf:P9303_27521"/>
<sequence>MSEEQLKAFLAKVQADASLQEQLKAEGSDVIAIAKAAGFVITKEDLKAHRQNLSEDELEGVAGGDLYGCLIGTEDASIRFPGLYC</sequence>
<protein>
    <recommendedName>
        <fullName evidence="1">Nif11 domain-containing protein</fullName>
    </recommendedName>
</protein>
<name>A2CDC2_PROM3</name>
<organism evidence="2 3">
    <name type="scientific">Prochlorococcus marinus (strain MIT 9303)</name>
    <dbReference type="NCBI Taxonomy" id="59922"/>
    <lineage>
        <taxon>Bacteria</taxon>
        <taxon>Bacillati</taxon>
        <taxon>Cyanobacteriota</taxon>
        <taxon>Cyanophyceae</taxon>
        <taxon>Synechococcales</taxon>
        <taxon>Prochlorococcaceae</taxon>
        <taxon>Prochlorococcus</taxon>
    </lineage>
</organism>
<evidence type="ECO:0000313" key="2">
    <source>
        <dbReference type="EMBL" id="ABM79482.1"/>
    </source>
</evidence>
<reference evidence="2 3" key="1">
    <citation type="journal article" date="2007" name="PLoS Genet.">
        <title>Patterns and implications of gene gain and loss in the evolution of Prochlorococcus.</title>
        <authorList>
            <person name="Kettler G.C."/>
            <person name="Martiny A.C."/>
            <person name="Huang K."/>
            <person name="Zucker J."/>
            <person name="Coleman M.L."/>
            <person name="Rodrigue S."/>
            <person name="Chen F."/>
            <person name="Lapidus A."/>
            <person name="Ferriera S."/>
            <person name="Johnson J."/>
            <person name="Steglich C."/>
            <person name="Church G.M."/>
            <person name="Richardson P."/>
            <person name="Chisholm S.W."/>
        </authorList>
    </citation>
    <scope>NUCLEOTIDE SEQUENCE [LARGE SCALE GENOMIC DNA]</scope>
    <source>
        <strain evidence="2 3">MIT 9303</strain>
    </source>
</reference>
<proteinExistence type="predicted"/>
<accession>A2CDC2</accession>
<dbReference type="Proteomes" id="UP000002274">
    <property type="component" value="Chromosome"/>
</dbReference>
<gene>
    <name evidence="2" type="ordered locus">P9303_27521</name>
</gene>
<dbReference type="HOGENOM" id="CLU_158613_2_0_3"/>
<dbReference type="BioCyc" id="PMAR59922:G1G80-2413-MONOMER"/>